<dbReference type="EMBL" id="JAZDUF010000010">
    <property type="protein sequence ID" value="MEE3853366.1"/>
    <property type="molecule type" value="Genomic_DNA"/>
</dbReference>
<dbReference type="PANTHER" id="PTHR43798:SF33">
    <property type="entry name" value="HYDROLASE, PUTATIVE (AFU_ORTHOLOGUE AFUA_2G14860)-RELATED"/>
    <property type="match status" value="1"/>
</dbReference>
<dbReference type="PANTHER" id="PTHR43798">
    <property type="entry name" value="MONOACYLGLYCEROL LIPASE"/>
    <property type="match status" value="1"/>
</dbReference>
<keyword evidence="2" id="KW-0378">Hydrolase</keyword>
<dbReference type="Pfam" id="PF00561">
    <property type="entry name" value="Abhydrolase_1"/>
    <property type="match status" value="1"/>
</dbReference>
<keyword evidence="3" id="KW-1185">Reference proteome</keyword>
<feature type="domain" description="AB hydrolase-1" evidence="1">
    <location>
        <begin position="51"/>
        <end position="243"/>
    </location>
</feature>
<dbReference type="InterPro" id="IPR029058">
    <property type="entry name" value="AB_hydrolase_fold"/>
</dbReference>
<dbReference type="PRINTS" id="PR00111">
    <property type="entry name" value="ABHYDROLASE"/>
</dbReference>
<dbReference type="RefSeq" id="WP_330436446.1">
    <property type="nucleotide sequence ID" value="NZ_JAZDUF010000010.1"/>
</dbReference>
<gene>
    <name evidence="2" type="ORF">VZC37_23720</name>
</gene>
<proteinExistence type="predicted"/>
<accession>A0ABU7ML59</accession>
<dbReference type="SUPFAM" id="SSF53474">
    <property type="entry name" value="alpha/beta-Hydrolases"/>
    <property type="match status" value="1"/>
</dbReference>
<evidence type="ECO:0000259" key="1">
    <source>
        <dbReference type="Pfam" id="PF00561"/>
    </source>
</evidence>
<dbReference type="Proteomes" id="UP001347146">
    <property type="component" value="Unassembled WGS sequence"/>
</dbReference>
<name>A0ABU7ML59_9ACTN</name>
<protein>
    <submittedName>
        <fullName evidence="2">Alpha/beta hydrolase</fullName>
    </submittedName>
</protein>
<sequence>MTPPFRFADIRGARLAWNQTGRGPAAVWAHGMSSRAYGEESSGQFDWRAVSSRHRLIRYDARGHGRSSGGQTAEEYTWPELAGDLLALLDVAAPGERVHAIGASMGTATIVCAALAHPERFNRLVLTTPPTIWDTRRALTPLRVADADEIERGGLAAYMRAAPDVPASPALADTKRYVGPVSARASIYPWVLRGSAITDLPSADELGALTQPTLILAWTGDPAHPVSSGERLAAALPNAELRVASTPSALRSWSDEVADFLATT</sequence>
<evidence type="ECO:0000313" key="3">
    <source>
        <dbReference type="Proteomes" id="UP001347146"/>
    </source>
</evidence>
<dbReference type="Gene3D" id="3.40.50.1820">
    <property type="entry name" value="alpha/beta hydrolase"/>
    <property type="match status" value="1"/>
</dbReference>
<evidence type="ECO:0000313" key="2">
    <source>
        <dbReference type="EMBL" id="MEE3853366.1"/>
    </source>
</evidence>
<reference evidence="2 3" key="1">
    <citation type="submission" date="2024-01" db="EMBL/GenBank/DDBJ databases">
        <title>Draft genome sequence of Gordonia sp. LSe1-13.</title>
        <authorList>
            <person name="Suphannarot A."/>
            <person name="Mingma R."/>
        </authorList>
    </citation>
    <scope>NUCLEOTIDE SEQUENCE [LARGE SCALE GENOMIC DNA]</scope>
    <source>
        <strain evidence="2 3">LSe1-13</strain>
    </source>
</reference>
<comment type="caution">
    <text evidence="2">The sequence shown here is derived from an EMBL/GenBank/DDBJ whole genome shotgun (WGS) entry which is preliminary data.</text>
</comment>
<dbReference type="GO" id="GO:0016787">
    <property type="term" value="F:hydrolase activity"/>
    <property type="evidence" value="ECO:0007669"/>
    <property type="project" value="UniProtKB-KW"/>
</dbReference>
<dbReference type="InterPro" id="IPR050266">
    <property type="entry name" value="AB_hydrolase_sf"/>
</dbReference>
<dbReference type="InterPro" id="IPR000073">
    <property type="entry name" value="AB_hydrolase_1"/>
</dbReference>
<organism evidence="2 3">
    <name type="scientific">Gordonia sesuvii</name>
    <dbReference type="NCBI Taxonomy" id="3116777"/>
    <lineage>
        <taxon>Bacteria</taxon>
        <taxon>Bacillati</taxon>
        <taxon>Actinomycetota</taxon>
        <taxon>Actinomycetes</taxon>
        <taxon>Mycobacteriales</taxon>
        <taxon>Gordoniaceae</taxon>
        <taxon>Gordonia</taxon>
    </lineage>
</organism>